<reference evidence="1 2" key="1">
    <citation type="submission" date="2017-06" db="EMBL/GenBank/DDBJ databases">
        <title>Novel microbial phyla capable of carbon fixation and sulfur reduction in deep-sea sediments.</title>
        <authorList>
            <person name="Huang J."/>
            <person name="Baker B."/>
            <person name="Wang Y."/>
        </authorList>
    </citation>
    <scope>NUCLEOTIDE SEQUENCE [LARGE SCALE GENOMIC DNA]</scope>
    <source>
        <strain evidence="1">B3_LCP</strain>
    </source>
</reference>
<accession>A0A532UYL1</accession>
<proteinExistence type="predicted"/>
<evidence type="ECO:0000313" key="2">
    <source>
        <dbReference type="Proteomes" id="UP000319619"/>
    </source>
</evidence>
<dbReference type="AlphaFoldDB" id="A0A532UYL1"/>
<sequence length="208" mass="24706">MIYEDYIRKILKRRKLLPQEVGGNDAGFIHHGEAYYLEVKNKTAPDFGQKRLKWNEEEGWYWAKEDIVTGLYDRYKILNDINPKFIPKRHSILEEEITLKDKIYNQKQFEKGGIKLGDLDILYEYYARKECYYIQVEGLGFFYLARDVANLQVPQFCPVLMARLRAKTHHSRPIYAYSFFVVIQTKKKPEKSPFDLEEKVGLFPPIKP</sequence>
<dbReference type="Proteomes" id="UP000319619">
    <property type="component" value="Unassembled WGS sequence"/>
</dbReference>
<name>A0A532UYL1_UNCL8</name>
<comment type="caution">
    <text evidence="1">The sequence shown here is derived from an EMBL/GenBank/DDBJ whole genome shotgun (WGS) entry which is preliminary data.</text>
</comment>
<protein>
    <submittedName>
        <fullName evidence="1">Uncharacterized protein</fullName>
    </submittedName>
</protein>
<gene>
    <name evidence="1" type="ORF">CEE37_09850</name>
</gene>
<dbReference type="EMBL" id="NJBN01000006">
    <property type="protein sequence ID" value="TKJ40030.1"/>
    <property type="molecule type" value="Genomic_DNA"/>
</dbReference>
<organism evidence="1 2">
    <name type="scientific">candidate division LCP-89 bacterium B3_LCP</name>
    <dbReference type="NCBI Taxonomy" id="2012998"/>
    <lineage>
        <taxon>Bacteria</taxon>
        <taxon>Pseudomonadati</taxon>
        <taxon>Bacteria division LCP-89</taxon>
    </lineage>
</organism>
<evidence type="ECO:0000313" key="1">
    <source>
        <dbReference type="EMBL" id="TKJ40030.1"/>
    </source>
</evidence>